<feature type="chain" id="PRO_5047326358" description="Peptidase M10 metallopeptidase domain-containing protein" evidence="2">
    <location>
        <begin position="29"/>
        <end position="382"/>
    </location>
</feature>
<accession>A0ABR4Z6R9</accession>
<evidence type="ECO:0000313" key="3">
    <source>
        <dbReference type="EMBL" id="KIA60998.1"/>
    </source>
</evidence>
<dbReference type="Proteomes" id="UP000031364">
    <property type="component" value="Unassembled WGS sequence"/>
</dbReference>
<dbReference type="Gene3D" id="3.40.390.10">
    <property type="entry name" value="Collagenase (Catalytic Domain)"/>
    <property type="match status" value="1"/>
</dbReference>
<feature type="compositionally biased region" description="Acidic residues" evidence="1">
    <location>
        <begin position="246"/>
        <end position="262"/>
    </location>
</feature>
<proteinExistence type="predicted"/>
<dbReference type="EMBL" id="JNFP01000054">
    <property type="protein sequence ID" value="KIA60998.1"/>
    <property type="molecule type" value="Genomic_DNA"/>
</dbReference>
<feature type="region of interest" description="Disordered" evidence="1">
    <location>
        <begin position="172"/>
        <end position="312"/>
    </location>
</feature>
<keyword evidence="2" id="KW-0732">Signal</keyword>
<evidence type="ECO:0008006" key="5">
    <source>
        <dbReference type="Google" id="ProtNLM"/>
    </source>
</evidence>
<name>A0ABR4Z6R9_9NOCA</name>
<sequence length="382" mass="39935">MFATLLAGALLTPAALSLSATTAGVAQAASFDFRAKIQGYDKDGRAIIHYNNKIHDPGIENAVKHLNATPGLNIVLEPGTGNGAIDISNEHFQGDVAGLGGWDNGPFVKLDPKNSSFDPADRTEIAGHELLHAIGLDHNDSGCSIMASVVNRCGDGPSPLGKSEVGELNKMYQRGKPNNSASPSDSTPQKGDPDDRPTRPGAPRPKPEKPSVDDQQTAPGNGSDQFGDDQSGDTAQPGDPFGGDFFGDDSFGDDSFDGDDPFSGDYTDLFGDGSDAPSPDDAGDGFDWLGDGRDDASGDPFGDLFGTDTGDPFSSDNSFDWFGDSGWDNASDGTDIFGGDSGQSFDWFGDSGTRMFDIGDTLDTVDRSGGDQFIDFAGADLF</sequence>
<evidence type="ECO:0000313" key="4">
    <source>
        <dbReference type="Proteomes" id="UP000031364"/>
    </source>
</evidence>
<dbReference type="InterPro" id="IPR024079">
    <property type="entry name" value="MetalloPept_cat_dom_sf"/>
</dbReference>
<organism evidence="3 4">
    <name type="scientific">Nocardia vulneris</name>
    <dbReference type="NCBI Taxonomy" id="1141657"/>
    <lineage>
        <taxon>Bacteria</taxon>
        <taxon>Bacillati</taxon>
        <taxon>Actinomycetota</taxon>
        <taxon>Actinomycetes</taxon>
        <taxon>Mycobacteriales</taxon>
        <taxon>Nocardiaceae</taxon>
        <taxon>Nocardia</taxon>
    </lineage>
</organism>
<gene>
    <name evidence="3" type="ORF">FG87_33695</name>
</gene>
<reference evidence="3 4" key="1">
    <citation type="journal article" date="2014" name="Int. J. Syst. Evol. Microbiol.">
        <title>Nocardia vulneris sp. nov., isolated from wounds of human patients in North America.</title>
        <authorList>
            <person name="Lasker B.A."/>
            <person name="Bell M."/>
            <person name="Klenk H.P."/>
            <person name="Sproer C."/>
            <person name="Schumann C."/>
            <person name="Schumann P."/>
            <person name="Brown J.M."/>
        </authorList>
    </citation>
    <scope>NUCLEOTIDE SEQUENCE [LARGE SCALE GENOMIC DNA]</scope>
    <source>
        <strain evidence="3 4">W9851</strain>
    </source>
</reference>
<protein>
    <recommendedName>
        <fullName evidence="5">Peptidase M10 metallopeptidase domain-containing protein</fullName>
    </recommendedName>
</protein>
<comment type="caution">
    <text evidence="3">The sequence shown here is derived from an EMBL/GenBank/DDBJ whole genome shotgun (WGS) entry which is preliminary data.</text>
</comment>
<keyword evidence="4" id="KW-1185">Reference proteome</keyword>
<feature type="signal peptide" evidence="2">
    <location>
        <begin position="1"/>
        <end position="28"/>
    </location>
</feature>
<feature type="compositionally biased region" description="Polar residues" evidence="1">
    <location>
        <begin position="176"/>
        <end position="189"/>
    </location>
</feature>
<dbReference type="RefSeq" id="WP_043678616.1">
    <property type="nucleotide sequence ID" value="NZ_BDCI01000001.1"/>
</dbReference>
<evidence type="ECO:0000256" key="1">
    <source>
        <dbReference type="SAM" id="MobiDB-lite"/>
    </source>
</evidence>
<evidence type="ECO:0000256" key="2">
    <source>
        <dbReference type="SAM" id="SignalP"/>
    </source>
</evidence>
<dbReference type="SUPFAM" id="SSF55486">
    <property type="entry name" value="Metalloproteases ('zincins'), catalytic domain"/>
    <property type="match status" value="1"/>
</dbReference>